<comment type="caution">
    <text evidence="1">The sequence shown here is derived from an EMBL/GenBank/DDBJ whole genome shotgun (WGS) entry which is preliminary data.</text>
</comment>
<dbReference type="AlphaFoldDB" id="A0AAP0JRC9"/>
<gene>
    <name evidence="1" type="ORF">Sjap_008944</name>
</gene>
<accession>A0AAP0JRC9</accession>
<name>A0AAP0JRC9_9MAGN</name>
<evidence type="ECO:0000313" key="1">
    <source>
        <dbReference type="EMBL" id="KAK9138350.1"/>
    </source>
</evidence>
<reference evidence="1 2" key="1">
    <citation type="submission" date="2024-01" db="EMBL/GenBank/DDBJ databases">
        <title>Genome assemblies of Stephania.</title>
        <authorList>
            <person name="Yang L."/>
        </authorList>
    </citation>
    <scope>NUCLEOTIDE SEQUENCE [LARGE SCALE GENOMIC DNA]</scope>
    <source>
        <strain evidence="1">QJT</strain>
        <tissue evidence="1">Leaf</tissue>
    </source>
</reference>
<dbReference type="Proteomes" id="UP001417504">
    <property type="component" value="Unassembled WGS sequence"/>
</dbReference>
<dbReference type="EMBL" id="JBBNAE010000003">
    <property type="protein sequence ID" value="KAK9138350.1"/>
    <property type="molecule type" value="Genomic_DNA"/>
</dbReference>
<proteinExistence type="predicted"/>
<sequence>MVVLSSLSSLTESLRCALDETFKVTYFIDERIHVGNYGDRRRREVAKILRNSKTPFLRFDTELVGHMDSVELALLVFRGTYRRAPENHLITEMKIVKDFVLDREYASVEELCLYVDQVFADMLHWFLTQLPRSVLKEVNESPVEEYEERARLVLKLLHKLDPSLEDKVQWSFPSGANITRLFDPLEHHEEGNQRDFAVEDVGATTTTADIIPSTQDVELGSI</sequence>
<protein>
    <submittedName>
        <fullName evidence="1">Uncharacterized protein</fullName>
    </submittedName>
</protein>
<organism evidence="1 2">
    <name type="scientific">Stephania japonica</name>
    <dbReference type="NCBI Taxonomy" id="461633"/>
    <lineage>
        <taxon>Eukaryota</taxon>
        <taxon>Viridiplantae</taxon>
        <taxon>Streptophyta</taxon>
        <taxon>Embryophyta</taxon>
        <taxon>Tracheophyta</taxon>
        <taxon>Spermatophyta</taxon>
        <taxon>Magnoliopsida</taxon>
        <taxon>Ranunculales</taxon>
        <taxon>Menispermaceae</taxon>
        <taxon>Menispermoideae</taxon>
        <taxon>Cissampelideae</taxon>
        <taxon>Stephania</taxon>
    </lineage>
</organism>
<keyword evidence="2" id="KW-1185">Reference proteome</keyword>
<evidence type="ECO:0000313" key="2">
    <source>
        <dbReference type="Proteomes" id="UP001417504"/>
    </source>
</evidence>